<accession>A0A1I7GK89</accession>
<dbReference type="RefSeq" id="WP_074974167.1">
    <property type="nucleotide sequence ID" value="NZ_FPBZ01000005.1"/>
</dbReference>
<evidence type="ECO:0000313" key="1">
    <source>
        <dbReference type="EMBL" id="SFU48855.1"/>
    </source>
</evidence>
<proteinExistence type="predicted"/>
<reference evidence="1 2" key="1">
    <citation type="submission" date="2016-10" db="EMBL/GenBank/DDBJ databases">
        <authorList>
            <person name="de Groot N.N."/>
        </authorList>
    </citation>
    <scope>NUCLEOTIDE SEQUENCE [LARGE SCALE GENOMIC DNA]</scope>
    <source>
        <strain evidence="1 2">Nl14</strain>
    </source>
</reference>
<organism evidence="1 2">
    <name type="scientific">Nitrosospira multiformis</name>
    <dbReference type="NCBI Taxonomy" id="1231"/>
    <lineage>
        <taxon>Bacteria</taxon>
        <taxon>Pseudomonadati</taxon>
        <taxon>Pseudomonadota</taxon>
        <taxon>Betaproteobacteria</taxon>
        <taxon>Nitrosomonadales</taxon>
        <taxon>Nitrosomonadaceae</taxon>
        <taxon>Nitrosospira</taxon>
    </lineage>
</organism>
<dbReference type="EMBL" id="FPBZ01000005">
    <property type="protein sequence ID" value="SFU48855.1"/>
    <property type="molecule type" value="Genomic_DNA"/>
</dbReference>
<dbReference type="OrthoDB" id="9153235at2"/>
<dbReference type="AlphaFoldDB" id="A0A1I7GK89"/>
<protein>
    <submittedName>
        <fullName evidence="1">Uncharacterized protein</fullName>
    </submittedName>
</protein>
<dbReference type="Proteomes" id="UP000182649">
    <property type="component" value="Unassembled WGS sequence"/>
</dbReference>
<sequence>MSLTLEDALRAYAKALNTLNPAPLEPILAVDFHYSSQIGLPGNHIQGYFSGLFQSEAASNQEIQGNSVCRDGKNARVFPI</sequence>
<evidence type="ECO:0000313" key="2">
    <source>
        <dbReference type="Proteomes" id="UP000182649"/>
    </source>
</evidence>
<gene>
    <name evidence="1" type="ORF">SAMN05216417_10527</name>
</gene>
<name>A0A1I7GK89_9PROT</name>